<feature type="transmembrane region" description="Helical" evidence="1">
    <location>
        <begin position="533"/>
        <end position="553"/>
    </location>
</feature>
<dbReference type="Proteomes" id="UP000821853">
    <property type="component" value="Unassembled WGS sequence"/>
</dbReference>
<proteinExistence type="predicted"/>
<evidence type="ECO:0000313" key="4">
    <source>
        <dbReference type="Proteomes" id="UP000821853"/>
    </source>
</evidence>
<keyword evidence="1" id="KW-0472">Membrane</keyword>
<keyword evidence="1" id="KW-1133">Transmembrane helix</keyword>
<feature type="chain" id="PRO_5039938343" description="Ionotropic receptor" evidence="2">
    <location>
        <begin position="17"/>
        <end position="573"/>
    </location>
</feature>
<sequence length="573" mass="64664">MIFRVLILCALPYTSGAQLYPLALDVMAGLNSQWFVAVAAFGNASTLLAPHIAHLPKPVWLWTHFHDESFHLYKSVLEHEARLSKVAIFLPWRTNLPEDFVAKLDELAHLAVQTHWVISTKEKESLDWVKTLPVGACQVVTVSETSIQEPVNGYSKCNAQRKNTSVASQVFSLREAAPTKYPANLKLKIVSPYRLKPDGHTDVVPEVAAVLLAYFTLNTTVILFGRHEWGMSDVLVQSRLADMDIFPTTFSWILKNRFYFYAMYPPCHICFFTRRVQGKVCLLLEGTTTIISSVFTIAVFALVMIIMYRCLECQVNSKSVSPAVLFLTSTFFGRAPCNIRCSLISTKILLASWMFGTFFVGCYLQSQITADIYAPSSVREVENIEALQKLMDSGNVLPCIDRTSVPALYHNMESEFSKKLTSTIRSRAQECVVEDAMKTCCRLGLPQKRVCVRPCCSYDVILAHQHGLMKGSGDINMYQRVSLMLRNFPQRQQHRRLLLAISESGLDFFQERKAGVAHPSEGIITVKYPFFNYLWAFAIGCVSATFAVCFELLSARTVSRCRTWDDSNNEVRN</sequence>
<gene>
    <name evidence="3" type="ORF">HPB48_023658</name>
</gene>
<keyword evidence="1" id="KW-0812">Transmembrane</keyword>
<evidence type="ECO:0000313" key="3">
    <source>
        <dbReference type="EMBL" id="KAH9383017.1"/>
    </source>
</evidence>
<evidence type="ECO:0000256" key="2">
    <source>
        <dbReference type="SAM" id="SignalP"/>
    </source>
</evidence>
<organism evidence="3 4">
    <name type="scientific">Haemaphysalis longicornis</name>
    <name type="common">Bush tick</name>
    <dbReference type="NCBI Taxonomy" id="44386"/>
    <lineage>
        <taxon>Eukaryota</taxon>
        <taxon>Metazoa</taxon>
        <taxon>Ecdysozoa</taxon>
        <taxon>Arthropoda</taxon>
        <taxon>Chelicerata</taxon>
        <taxon>Arachnida</taxon>
        <taxon>Acari</taxon>
        <taxon>Parasitiformes</taxon>
        <taxon>Ixodida</taxon>
        <taxon>Ixodoidea</taxon>
        <taxon>Ixodidae</taxon>
        <taxon>Haemaphysalinae</taxon>
        <taxon>Haemaphysalis</taxon>
    </lineage>
</organism>
<name>A0A9J6H7C1_HAELO</name>
<dbReference type="OrthoDB" id="6530235at2759"/>
<dbReference type="EMBL" id="JABSTR010000915">
    <property type="protein sequence ID" value="KAH9383017.1"/>
    <property type="molecule type" value="Genomic_DNA"/>
</dbReference>
<dbReference type="VEuPathDB" id="VectorBase:HLOH_058612"/>
<evidence type="ECO:0000256" key="1">
    <source>
        <dbReference type="SAM" id="Phobius"/>
    </source>
</evidence>
<comment type="caution">
    <text evidence="3">The sequence shown here is derived from an EMBL/GenBank/DDBJ whole genome shotgun (WGS) entry which is preliminary data.</text>
</comment>
<evidence type="ECO:0008006" key="5">
    <source>
        <dbReference type="Google" id="ProtNLM"/>
    </source>
</evidence>
<keyword evidence="4" id="KW-1185">Reference proteome</keyword>
<keyword evidence="2" id="KW-0732">Signal</keyword>
<protein>
    <recommendedName>
        <fullName evidence="5">Ionotropic receptor</fullName>
    </recommendedName>
</protein>
<reference evidence="3 4" key="1">
    <citation type="journal article" date="2020" name="Cell">
        <title>Large-Scale Comparative Analyses of Tick Genomes Elucidate Their Genetic Diversity and Vector Capacities.</title>
        <authorList>
            <consortium name="Tick Genome and Microbiome Consortium (TIGMIC)"/>
            <person name="Jia N."/>
            <person name="Wang J."/>
            <person name="Shi W."/>
            <person name="Du L."/>
            <person name="Sun Y."/>
            <person name="Zhan W."/>
            <person name="Jiang J.F."/>
            <person name="Wang Q."/>
            <person name="Zhang B."/>
            <person name="Ji P."/>
            <person name="Bell-Sakyi L."/>
            <person name="Cui X.M."/>
            <person name="Yuan T.T."/>
            <person name="Jiang B.G."/>
            <person name="Yang W.F."/>
            <person name="Lam T.T."/>
            <person name="Chang Q.C."/>
            <person name="Ding S.J."/>
            <person name="Wang X.J."/>
            <person name="Zhu J.G."/>
            <person name="Ruan X.D."/>
            <person name="Zhao L."/>
            <person name="Wei J.T."/>
            <person name="Ye R.Z."/>
            <person name="Que T.C."/>
            <person name="Du C.H."/>
            <person name="Zhou Y.H."/>
            <person name="Cheng J.X."/>
            <person name="Dai P.F."/>
            <person name="Guo W.B."/>
            <person name="Han X.H."/>
            <person name="Huang E.J."/>
            <person name="Li L.F."/>
            <person name="Wei W."/>
            <person name="Gao Y.C."/>
            <person name="Liu J.Z."/>
            <person name="Shao H.Z."/>
            <person name="Wang X."/>
            <person name="Wang C.C."/>
            <person name="Yang T.C."/>
            <person name="Huo Q.B."/>
            <person name="Li W."/>
            <person name="Chen H.Y."/>
            <person name="Chen S.E."/>
            <person name="Zhou L.G."/>
            <person name="Ni X.B."/>
            <person name="Tian J.H."/>
            <person name="Sheng Y."/>
            <person name="Liu T."/>
            <person name="Pan Y.S."/>
            <person name="Xia L.Y."/>
            <person name="Li J."/>
            <person name="Zhao F."/>
            <person name="Cao W.C."/>
        </authorList>
    </citation>
    <scope>NUCLEOTIDE SEQUENCE [LARGE SCALE GENOMIC DNA]</scope>
    <source>
        <strain evidence="3">HaeL-2018</strain>
    </source>
</reference>
<accession>A0A9J6H7C1</accession>
<dbReference type="AlphaFoldDB" id="A0A9J6H7C1"/>
<feature type="transmembrane region" description="Helical" evidence="1">
    <location>
        <begin position="282"/>
        <end position="308"/>
    </location>
</feature>
<feature type="signal peptide" evidence="2">
    <location>
        <begin position="1"/>
        <end position="16"/>
    </location>
</feature>